<dbReference type="EMBL" id="FOQO01000001">
    <property type="protein sequence ID" value="SFH79261.1"/>
    <property type="molecule type" value="Genomic_DNA"/>
</dbReference>
<dbReference type="Gene3D" id="2.60.450.10">
    <property type="entry name" value="Lipopolysaccharide (LPS) transport protein A like domain"/>
    <property type="match status" value="2"/>
</dbReference>
<dbReference type="GO" id="GO:0017089">
    <property type="term" value="F:glycolipid transfer activity"/>
    <property type="evidence" value="ECO:0007669"/>
    <property type="project" value="TreeGrafter"/>
</dbReference>
<evidence type="ECO:0000256" key="3">
    <source>
        <dbReference type="SAM" id="SignalP"/>
    </source>
</evidence>
<dbReference type="RefSeq" id="WP_177194996.1">
    <property type="nucleotide sequence ID" value="NZ_FOQO01000001.1"/>
</dbReference>
<dbReference type="InterPro" id="IPR052037">
    <property type="entry name" value="LPS_export_LptA"/>
</dbReference>
<feature type="compositionally biased region" description="Low complexity" evidence="2">
    <location>
        <begin position="293"/>
        <end position="304"/>
    </location>
</feature>
<reference evidence="5 6" key="1">
    <citation type="submission" date="2016-10" db="EMBL/GenBank/DDBJ databases">
        <authorList>
            <person name="de Groot N.N."/>
        </authorList>
    </citation>
    <scope>NUCLEOTIDE SEQUENCE [LARGE SCALE GENOMIC DNA]</scope>
    <source>
        <strain evidence="5 6">RK1</strain>
    </source>
</reference>
<keyword evidence="1 3" id="KW-0732">Signal</keyword>
<evidence type="ECO:0000313" key="6">
    <source>
        <dbReference type="Proteomes" id="UP000198670"/>
    </source>
</evidence>
<feature type="compositionally biased region" description="Polar residues" evidence="2">
    <location>
        <begin position="317"/>
        <end position="326"/>
    </location>
</feature>
<dbReference type="GO" id="GO:0015920">
    <property type="term" value="P:lipopolysaccharide transport"/>
    <property type="evidence" value="ECO:0007669"/>
    <property type="project" value="TreeGrafter"/>
</dbReference>
<dbReference type="InterPro" id="IPR005653">
    <property type="entry name" value="OstA-like_N"/>
</dbReference>
<dbReference type="GO" id="GO:0030288">
    <property type="term" value="C:outer membrane-bounded periplasmic space"/>
    <property type="evidence" value="ECO:0007669"/>
    <property type="project" value="TreeGrafter"/>
</dbReference>
<gene>
    <name evidence="5" type="ORF">SAMN05444682_101232</name>
</gene>
<organism evidence="5 6">
    <name type="scientific">Parapedobacter indicus</name>
    <dbReference type="NCBI Taxonomy" id="1477437"/>
    <lineage>
        <taxon>Bacteria</taxon>
        <taxon>Pseudomonadati</taxon>
        <taxon>Bacteroidota</taxon>
        <taxon>Sphingobacteriia</taxon>
        <taxon>Sphingobacteriales</taxon>
        <taxon>Sphingobacteriaceae</taxon>
        <taxon>Parapedobacter</taxon>
    </lineage>
</organism>
<dbReference type="PANTHER" id="PTHR36504">
    <property type="entry name" value="LIPOPOLYSACCHARIDE EXPORT SYSTEM PROTEIN LPTA"/>
    <property type="match status" value="1"/>
</dbReference>
<evidence type="ECO:0000313" key="5">
    <source>
        <dbReference type="EMBL" id="SFH79261.1"/>
    </source>
</evidence>
<feature type="region of interest" description="Disordered" evidence="2">
    <location>
        <begin position="398"/>
        <end position="442"/>
    </location>
</feature>
<feature type="compositionally biased region" description="Polar residues" evidence="2">
    <location>
        <begin position="401"/>
        <end position="415"/>
    </location>
</feature>
<feature type="signal peptide" evidence="3">
    <location>
        <begin position="1"/>
        <end position="20"/>
    </location>
</feature>
<dbReference type="GO" id="GO:0009279">
    <property type="term" value="C:cell outer membrane"/>
    <property type="evidence" value="ECO:0007669"/>
    <property type="project" value="TreeGrafter"/>
</dbReference>
<evidence type="ECO:0000259" key="4">
    <source>
        <dbReference type="Pfam" id="PF13100"/>
    </source>
</evidence>
<dbReference type="STRING" id="1477437.SAMN05444682_101232"/>
<proteinExistence type="predicted"/>
<name>A0A1I3CYG0_9SPHI</name>
<dbReference type="AlphaFoldDB" id="A0A1I3CYG0"/>
<evidence type="ECO:0000256" key="2">
    <source>
        <dbReference type="SAM" id="MobiDB-lite"/>
    </source>
</evidence>
<feature type="domain" description="Organic solvent tolerance-like N-terminal" evidence="4">
    <location>
        <begin position="42"/>
        <end position="180"/>
    </location>
</feature>
<keyword evidence="6" id="KW-1185">Reference proteome</keyword>
<accession>A0A1I3CYG0</accession>
<sequence length="780" mass="87558">MKKSLLFIYLSMLVYASLYAQQRDELRLISSSHSRLNASTGNMMNYRPVYEHHGSTLSADSGYVYSDDEEKQYFDAFGKVIITQPNGTVIFADKLHYVAETQLATLTNNVRMVDGNSTLTTNHLTYNMKNGVGTYRDGGRILNTTDTITSRNATYFDNTKDAYFRYDVVVRTPDVNIYTDTMRYNSATKVTYFYGPTNIKGNEGENLYTERGEYNTETEQAWFDRNNLYTSGSRFLRGDSLFYNGQTGNGRAIDNVVFIDTADQFFAYGGMGLYHRVDESITMTRNPLVMTVTRNDSTSRDTTTANLPPPRDHVSADSLTGNSPSLDSLERPSANRPAVDTIYMTADTLFSQVIPLKDYIPKVFELDREGGALDEYEDEDYGEPFDDMAMPVDSLLDLPQDSVSSEPDSLANTPSALPDSAKAQADTRVSAISPPPAEISPPTDSALLKTHLKRVQAVPLQTQSHDALARNLAADSVLRAQSVIPTGSEVDSLMAGAVAAISHRPADTITMDSLASDTARTRIVKAYYNVRLFKSDLQAVADSVYYGYPDSMMRFFGRPMIWAQGSQMTADTIYMQIRKEQLDNLLLVNHAFMVNTQLDSSKYNQIKGRRITGFFKDNALERMFIDGNAESIYYIVDEKRKIYTDMYHSRSSRIKILVDSNQITHFIPIRSIDGKVYPLNLVPQEEEVLEGFVWKPGDRPTSKEDLLMRRRPPAGGDTELPADTTETPGQPIQEVEPDSLESVDKTSAKHWQQAPRHLTFVRATSWAAIGRARRRYASVQ</sequence>
<feature type="region of interest" description="Disordered" evidence="2">
    <location>
        <begin position="293"/>
        <end position="333"/>
    </location>
</feature>
<protein>
    <submittedName>
        <fullName evidence="5">OstA-like protein</fullName>
    </submittedName>
</protein>
<dbReference type="Proteomes" id="UP000198670">
    <property type="component" value="Unassembled WGS sequence"/>
</dbReference>
<evidence type="ECO:0000256" key="1">
    <source>
        <dbReference type="ARBA" id="ARBA00022729"/>
    </source>
</evidence>
<dbReference type="PANTHER" id="PTHR36504:SF1">
    <property type="entry name" value="LIPOPOLYSACCHARIDE EXPORT SYSTEM PROTEIN LPTA"/>
    <property type="match status" value="1"/>
</dbReference>
<feature type="chain" id="PRO_5011641393" evidence="3">
    <location>
        <begin position="21"/>
        <end position="780"/>
    </location>
</feature>
<feature type="region of interest" description="Disordered" evidence="2">
    <location>
        <begin position="700"/>
        <end position="751"/>
    </location>
</feature>
<dbReference type="Pfam" id="PF13100">
    <property type="entry name" value="OstA_2"/>
    <property type="match status" value="1"/>
</dbReference>